<dbReference type="InterPro" id="IPR019775">
    <property type="entry name" value="WD40_repeat_CS"/>
</dbReference>
<dbReference type="OrthoDB" id="756370at2759"/>
<evidence type="ECO:0000256" key="4">
    <source>
        <dbReference type="SAM" id="MobiDB-lite"/>
    </source>
</evidence>
<dbReference type="InterPro" id="IPR020472">
    <property type="entry name" value="WD40_PAC1"/>
</dbReference>
<dbReference type="GO" id="GO:0005656">
    <property type="term" value="C:nuclear pre-replicative complex"/>
    <property type="evidence" value="ECO:0007669"/>
    <property type="project" value="TreeGrafter"/>
</dbReference>
<dbReference type="InterPro" id="IPR015943">
    <property type="entry name" value="WD40/YVTN_repeat-like_dom_sf"/>
</dbReference>
<protein>
    <recommendedName>
        <fullName evidence="7">WD repeat-containing protein 18</fullName>
    </recommendedName>
</protein>
<keyword evidence="6" id="KW-1185">Reference proteome</keyword>
<evidence type="ECO:0000256" key="2">
    <source>
        <dbReference type="ARBA" id="ARBA00022737"/>
    </source>
</evidence>
<keyword evidence="1 3" id="KW-0853">WD repeat</keyword>
<keyword evidence="2" id="KW-0677">Repeat</keyword>
<name>A0A9N9RRW6_9DIPT</name>
<dbReference type="Proteomes" id="UP001153620">
    <property type="component" value="Chromosome 2"/>
</dbReference>
<dbReference type="GO" id="GO:0006364">
    <property type="term" value="P:rRNA processing"/>
    <property type="evidence" value="ECO:0007669"/>
    <property type="project" value="TreeGrafter"/>
</dbReference>
<accession>A0A9N9RRW6</accession>
<dbReference type="InterPro" id="IPR045227">
    <property type="entry name" value="WDR18/Ipi3/RID3"/>
</dbReference>
<dbReference type="SMART" id="SM00320">
    <property type="entry name" value="WD40"/>
    <property type="match status" value="5"/>
</dbReference>
<dbReference type="Gene3D" id="2.130.10.10">
    <property type="entry name" value="YVTN repeat-like/Quinoprotein amine dehydrogenase"/>
    <property type="match status" value="2"/>
</dbReference>
<evidence type="ECO:0000313" key="5">
    <source>
        <dbReference type="EMBL" id="CAG9802245.1"/>
    </source>
</evidence>
<evidence type="ECO:0000256" key="3">
    <source>
        <dbReference type="PROSITE-ProRule" id="PRU00221"/>
    </source>
</evidence>
<dbReference type="SUPFAM" id="SSF50978">
    <property type="entry name" value="WD40 repeat-like"/>
    <property type="match status" value="1"/>
</dbReference>
<dbReference type="PRINTS" id="PR00320">
    <property type="entry name" value="GPROTEINBRPT"/>
</dbReference>
<organism evidence="5 6">
    <name type="scientific">Chironomus riparius</name>
    <dbReference type="NCBI Taxonomy" id="315576"/>
    <lineage>
        <taxon>Eukaryota</taxon>
        <taxon>Metazoa</taxon>
        <taxon>Ecdysozoa</taxon>
        <taxon>Arthropoda</taxon>
        <taxon>Hexapoda</taxon>
        <taxon>Insecta</taxon>
        <taxon>Pterygota</taxon>
        <taxon>Neoptera</taxon>
        <taxon>Endopterygota</taxon>
        <taxon>Diptera</taxon>
        <taxon>Nematocera</taxon>
        <taxon>Chironomoidea</taxon>
        <taxon>Chironomidae</taxon>
        <taxon>Chironominae</taxon>
        <taxon>Chironomus</taxon>
    </lineage>
</organism>
<dbReference type="AlphaFoldDB" id="A0A9N9RRW6"/>
<sequence>MTDAIEIALISDDSGQLNSISVWDVRNGTQLMQYRGGGASHKSTLNVINGKFLVTANNLKPLLNFWALNNSDAIQNIKFVMPARVNCLSVSNDGLYLVAGIKENIYIWQISTGKMLTMLTKHYQNVNCIKFTDDGSHFVSGGEDGQVIVWNLSAVIGDRFNTDNIEALHVFSDHALPVTDLWIGIGGLSGLLATSSKDRTCKIYDMASGTLLLSLVFQEIITCLTLDRIETSLFIGTSQGNIYHHRLQPPPRTREYHITNDDEINNKFKGHTKAITCLAISLDEQTLLSGSEDFNVIIWNIQSRSLLKILPFKGVITNAIFMSSSKVMFNHEEKLELVSRNFQRMISNADNKEIVEVVHEMNNEEPENILQCYTNNNSNNSHKYSRTTRNDTSETNNSKAELERLKKVNKELFDFCAKNVMT</sequence>
<dbReference type="InterPro" id="IPR036322">
    <property type="entry name" value="WD40_repeat_dom_sf"/>
</dbReference>
<dbReference type="Pfam" id="PF00400">
    <property type="entry name" value="WD40"/>
    <property type="match status" value="3"/>
</dbReference>
<proteinExistence type="predicted"/>
<evidence type="ECO:0000256" key="1">
    <source>
        <dbReference type="ARBA" id="ARBA00022574"/>
    </source>
</evidence>
<reference evidence="5" key="2">
    <citation type="submission" date="2022-10" db="EMBL/GenBank/DDBJ databases">
        <authorList>
            <consortium name="ENA_rothamsted_submissions"/>
            <consortium name="culmorum"/>
            <person name="King R."/>
        </authorList>
    </citation>
    <scope>NUCLEOTIDE SEQUENCE</scope>
</reference>
<dbReference type="PROSITE" id="PS50082">
    <property type="entry name" value="WD_REPEATS_2"/>
    <property type="match status" value="2"/>
</dbReference>
<dbReference type="PANTHER" id="PTHR18763">
    <property type="entry name" value="WD-REPEAT PROTEIN 18"/>
    <property type="match status" value="1"/>
</dbReference>
<dbReference type="EMBL" id="OU895878">
    <property type="protein sequence ID" value="CAG9802245.1"/>
    <property type="molecule type" value="Genomic_DNA"/>
</dbReference>
<feature type="repeat" description="WD" evidence="3">
    <location>
        <begin position="119"/>
        <end position="153"/>
    </location>
</feature>
<reference evidence="5" key="1">
    <citation type="submission" date="2022-01" db="EMBL/GenBank/DDBJ databases">
        <authorList>
            <person name="King R."/>
        </authorList>
    </citation>
    <scope>NUCLEOTIDE SEQUENCE</scope>
</reference>
<dbReference type="InterPro" id="IPR001680">
    <property type="entry name" value="WD40_rpt"/>
</dbReference>
<dbReference type="PROSITE" id="PS00678">
    <property type="entry name" value="WD_REPEATS_1"/>
    <property type="match status" value="1"/>
</dbReference>
<gene>
    <name evidence="5" type="ORF">CHIRRI_LOCUS5159</name>
</gene>
<evidence type="ECO:0008006" key="7">
    <source>
        <dbReference type="Google" id="ProtNLM"/>
    </source>
</evidence>
<feature type="region of interest" description="Disordered" evidence="4">
    <location>
        <begin position="375"/>
        <end position="400"/>
    </location>
</feature>
<feature type="repeat" description="WD" evidence="3">
    <location>
        <begin position="268"/>
        <end position="309"/>
    </location>
</feature>
<dbReference type="GO" id="GO:0120330">
    <property type="term" value="C:rixosome complex"/>
    <property type="evidence" value="ECO:0007669"/>
    <property type="project" value="TreeGrafter"/>
</dbReference>
<dbReference type="GO" id="GO:0006261">
    <property type="term" value="P:DNA-templated DNA replication"/>
    <property type="evidence" value="ECO:0007669"/>
    <property type="project" value="TreeGrafter"/>
</dbReference>
<dbReference type="PANTHER" id="PTHR18763:SF0">
    <property type="entry name" value="WD REPEAT-CONTAINING PROTEIN 18"/>
    <property type="match status" value="1"/>
</dbReference>
<evidence type="ECO:0000313" key="6">
    <source>
        <dbReference type="Proteomes" id="UP001153620"/>
    </source>
</evidence>
<dbReference type="PROSITE" id="PS50294">
    <property type="entry name" value="WD_REPEATS_REGION"/>
    <property type="match status" value="2"/>
</dbReference>